<accession>A0A645DFP0</accession>
<sequence length="114" mass="13581">MEMQYLETEEMWFANWDMGGAYWERDNATAQRTFANSPHQFVDKWDTPILCIHGEKDYRILASQGMAAFNAAILRGVPAQLLLYPDENHWVLKPQNGILWQRTFFEWLDKWLKK</sequence>
<keyword evidence="2 4" id="KW-0378">Hydrolase</keyword>
<dbReference type="PANTHER" id="PTHR42776">
    <property type="entry name" value="SERINE PEPTIDASE S9 FAMILY MEMBER"/>
    <property type="match status" value="1"/>
</dbReference>
<dbReference type="GO" id="GO:0004252">
    <property type="term" value="F:serine-type endopeptidase activity"/>
    <property type="evidence" value="ECO:0007669"/>
    <property type="project" value="TreeGrafter"/>
</dbReference>
<proteinExistence type="predicted"/>
<protein>
    <submittedName>
        <fullName evidence="4">Dipeptidyl-peptidase 5</fullName>
        <ecNumber evidence="4">3.4.14.-</ecNumber>
    </submittedName>
</protein>
<keyword evidence="1" id="KW-0732">Signal</keyword>
<comment type="caution">
    <text evidence="4">The sequence shown here is derived from an EMBL/GenBank/DDBJ whole genome shotgun (WGS) entry which is preliminary data.</text>
</comment>
<dbReference type="GO" id="GO:0006508">
    <property type="term" value="P:proteolysis"/>
    <property type="evidence" value="ECO:0007669"/>
    <property type="project" value="InterPro"/>
</dbReference>
<dbReference type="EMBL" id="VSSQ01035733">
    <property type="protein sequence ID" value="MPM88035.1"/>
    <property type="molecule type" value="Genomic_DNA"/>
</dbReference>
<evidence type="ECO:0000256" key="1">
    <source>
        <dbReference type="ARBA" id="ARBA00022729"/>
    </source>
</evidence>
<organism evidence="4">
    <name type="scientific">bioreactor metagenome</name>
    <dbReference type="NCBI Taxonomy" id="1076179"/>
    <lineage>
        <taxon>unclassified sequences</taxon>
        <taxon>metagenomes</taxon>
        <taxon>ecological metagenomes</taxon>
    </lineage>
</organism>
<reference evidence="4" key="1">
    <citation type="submission" date="2019-08" db="EMBL/GenBank/DDBJ databases">
        <authorList>
            <person name="Kucharzyk K."/>
            <person name="Murdoch R.W."/>
            <person name="Higgins S."/>
            <person name="Loffler F."/>
        </authorList>
    </citation>
    <scope>NUCLEOTIDE SEQUENCE</scope>
</reference>
<evidence type="ECO:0000313" key="4">
    <source>
        <dbReference type="EMBL" id="MPM88035.1"/>
    </source>
</evidence>
<evidence type="ECO:0000256" key="2">
    <source>
        <dbReference type="ARBA" id="ARBA00022801"/>
    </source>
</evidence>
<dbReference type="InterPro" id="IPR029058">
    <property type="entry name" value="AB_hydrolase_fold"/>
</dbReference>
<evidence type="ECO:0000259" key="3">
    <source>
        <dbReference type="Pfam" id="PF00326"/>
    </source>
</evidence>
<dbReference type="PANTHER" id="PTHR42776:SF13">
    <property type="entry name" value="DIPEPTIDYL-PEPTIDASE 5"/>
    <property type="match status" value="1"/>
</dbReference>
<dbReference type="AlphaFoldDB" id="A0A645DFP0"/>
<dbReference type="Gene3D" id="3.40.50.1820">
    <property type="entry name" value="alpha/beta hydrolase"/>
    <property type="match status" value="1"/>
</dbReference>
<gene>
    <name evidence="4" type="primary">dpp5_15</name>
    <name evidence="4" type="ORF">SDC9_135136</name>
</gene>
<dbReference type="SUPFAM" id="SSF53474">
    <property type="entry name" value="alpha/beta-Hydrolases"/>
    <property type="match status" value="1"/>
</dbReference>
<dbReference type="Pfam" id="PF00326">
    <property type="entry name" value="Peptidase_S9"/>
    <property type="match status" value="1"/>
</dbReference>
<dbReference type="InterPro" id="IPR001375">
    <property type="entry name" value="Peptidase_S9_cat"/>
</dbReference>
<feature type="domain" description="Peptidase S9 prolyl oligopeptidase catalytic" evidence="3">
    <location>
        <begin position="2"/>
        <end position="114"/>
    </location>
</feature>
<dbReference type="EC" id="3.4.14.-" evidence="4"/>
<name>A0A645DFP0_9ZZZZ</name>